<reference evidence="1 2" key="1">
    <citation type="submission" date="2024-01" db="EMBL/GenBank/DDBJ databases">
        <title>The genomes of 5 underutilized Papilionoideae crops provide insights into root nodulation and disease resistanc.</title>
        <authorList>
            <person name="Yuan L."/>
        </authorList>
    </citation>
    <scope>NUCLEOTIDE SEQUENCE [LARGE SCALE GENOMIC DNA]</scope>
    <source>
        <strain evidence="1">ZHUSHIDOU_FW_LH</strain>
        <tissue evidence="1">Leaf</tissue>
    </source>
</reference>
<evidence type="ECO:0000313" key="2">
    <source>
        <dbReference type="Proteomes" id="UP001372338"/>
    </source>
</evidence>
<comment type="caution">
    <text evidence="1">The sequence shown here is derived from an EMBL/GenBank/DDBJ whole genome shotgun (WGS) entry which is preliminary data.</text>
</comment>
<protein>
    <submittedName>
        <fullName evidence="1">Uncharacterized protein</fullName>
    </submittedName>
</protein>
<dbReference type="EMBL" id="JAYWIO010000007">
    <property type="protein sequence ID" value="KAK7251594.1"/>
    <property type="molecule type" value="Genomic_DNA"/>
</dbReference>
<keyword evidence="2" id="KW-1185">Reference proteome</keyword>
<dbReference type="AlphaFoldDB" id="A0AAN9EC21"/>
<proteinExistence type="predicted"/>
<accession>A0AAN9EC21</accession>
<evidence type="ECO:0000313" key="1">
    <source>
        <dbReference type="EMBL" id="KAK7251594.1"/>
    </source>
</evidence>
<dbReference type="Proteomes" id="UP001372338">
    <property type="component" value="Unassembled WGS sequence"/>
</dbReference>
<sequence>MNSYFIFMRFSSVFLPTKFSGLLMFHTLSNLHTHNMATPFNHTSHTTRHHHKEEPIIDVEYANTKVEKGKKKKKRERYKKKNKRTLDLLLDLLL</sequence>
<organism evidence="1 2">
    <name type="scientific">Crotalaria pallida</name>
    <name type="common">Smooth rattlebox</name>
    <name type="synonym">Crotalaria striata</name>
    <dbReference type="NCBI Taxonomy" id="3830"/>
    <lineage>
        <taxon>Eukaryota</taxon>
        <taxon>Viridiplantae</taxon>
        <taxon>Streptophyta</taxon>
        <taxon>Embryophyta</taxon>
        <taxon>Tracheophyta</taxon>
        <taxon>Spermatophyta</taxon>
        <taxon>Magnoliopsida</taxon>
        <taxon>eudicotyledons</taxon>
        <taxon>Gunneridae</taxon>
        <taxon>Pentapetalae</taxon>
        <taxon>rosids</taxon>
        <taxon>fabids</taxon>
        <taxon>Fabales</taxon>
        <taxon>Fabaceae</taxon>
        <taxon>Papilionoideae</taxon>
        <taxon>50 kb inversion clade</taxon>
        <taxon>genistoids sensu lato</taxon>
        <taxon>core genistoids</taxon>
        <taxon>Crotalarieae</taxon>
        <taxon>Crotalaria</taxon>
    </lineage>
</organism>
<name>A0AAN9EC21_CROPI</name>
<gene>
    <name evidence="1" type="ORF">RIF29_34923</name>
</gene>